<evidence type="ECO:0000313" key="4">
    <source>
        <dbReference type="Proteomes" id="UP000011750"/>
    </source>
</evidence>
<feature type="domain" description="FBD" evidence="2">
    <location>
        <begin position="196"/>
        <end position="268"/>
    </location>
</feature>
<reference evidence="3 4" key="1">
    <citation type="journal article" date="2011" name="Nat. Genet.">
        <title>The genome of the mesopolyploid crop species Brassica rapa.</title>
        <authorList>
            <consortium name="Brassica rapa Genome Sequencing Project Consortium"/>
            <person name="Wang X."/>
            <person name="Wang H."/>
            <person name="Wang J."/>
            <person name="Sun R."/>
            <person name="Wu J."/>
            <person name="Liu S."/>
            <person name="Bai Y."/>
            <person name="Mun J.H."/>
            <person name="Bancroft I."/>
            <person name="Cheng F."/>
            <person name="Huang S."/>
            <person name="Li X."/>
            <person name="Hua W."/>
            <person name="Wang J."/>
            <person name="Wang X."/>
            <person name="Freeling M."/>
            <person name="Pires J.C."/>
            <person name="Paterson A.H."/>
            <person name="Chalhoub B."/>
            <person name="Wang B."/>
            <person name="Hayward A."/>
            <person name="Sharpe A.G."/>
            <person name="Park B.S."/>
            <person name="Weisshaar B."/>
            <person name="Liu B."/>
            <person name="Li B."/>
            <person name="Liu B."/>
            <person name="Tong C."/>
            <person name="Song C."/>
            <person name="Duran C."/>
            <person name="Peng C."/>
            <person name="Geng C."/>
            <person name="Koh C."/>
            <person name="Lin C."/>
            <person name="Edwards D."/>
            <person name="Mu D."/>
            <person name="Shen D."/>
            <person name="Soumpourou E."/>
            <person name="Li F."/>
            <person name="Fraser F."/>
            <person name="Conant G."/>
            <person name="Lassalle G."/>
            <person name="King G.J."/>
            <person name="Bonnema G."/>
            <person name="Tang H."/>
            <person name="Wang H."/>
            <person name="Belcram H."/>
            <person name="Zhou H."/>
            <person name="Hirakawa H."/>
            <person name="Abe H."/>
            <person name="Guo H."/>
            <person name="Wang H."/>
            <person name="Jin H."/>
            <person name="Parkin I.A."/>
            <person name="Batley J."/>
            <person name="Kim J.S."/>
            <person name="Just J."/>
            <person name="Li J."/>
            <person name="Xu J."/>
            <person name="Deng J."/>
            <person name="Kim J.A."/>
            <person name="Li J."/>
            <person name="Yu J."/>
            <person name="Meng J."/>
            <person name="Wang J."/>
            <person name="Min J."/>
            <person name="Poulain J."/>
            <person name="Wang J."/>
            <person name="Hatakeyama K."/>
            <person name="Wu K."/>
            <person name="Wang L."/>
            <person name="Fang L."/>
            <person name="Trick M."/>
            <person name="Links M.G."/>
            <person name="Zhao M."/>
            <person name="Jin M."/>
            <person name="Ramchiary N."/>
            <person name="Drou N."/>
            <person name="Berkman P.J."/>
            <person name="Cai Q."/>
            <person name="Huang Q."/>
            <person name="Li R."/>
            <person name="Tabata S."/>
            <person name="Cheng S."/>
            <person name="Zhang S."/>
            <person name="Zhang S."/>
            <person name="Huang S."/>
            <person name="Sato S."/>
            <person name="Sun S."/>
            <person name="Kwon S.J."/>
            <person name="Choi S.R."/>
            <person name="Lee T.H."/>
            <person name="Fan W."/>
            <person name="Zhao X."/>
            <person name="Tan X."/>
            <person name="Xu X."/>
            <person name="Wang Y."/>
            <person name="Qiu Y."/>
            <person name="Yin Y."/>
            <person name="Li Y."/>
            <person name="Du Y."/>
            <person name="Liao Y."/>
            <person name="Lim Y."/>
            <person name="Narusaka Y."/>
            <person name="Wang Y."/>
            <person name="Wang Z."/>
            <person name="Li Z."/>
            <person name="Wang Z."/>
            <person name="Xiong Z."/>
            <person name="Zhang Z."/>
        </authorList>
    </citation>
    <scope>NUCLEOTIDE SEQUENCE [LARGE SCALE GENOMIC DNA]</scope>
    <source>
        <strain evidence="3 4">cv. Chiifu-401-42</strain>
    </source>
</reference>
<dbReference type="Gene3D" id="1.20.1280.50">
    <property type="match status" value="1"/>
</dbReference>
<evidence type="ECO:0000259" key="2">
    <source>
        <dbReference type="SMART" id="SM00579"/>
    </source>
</evidence>
<dbReference type="InterPro" id="IPR055411">
    <property type="entry name" value="LRR_FXL15/At3g58940/PEG3-like"/>
</dbReference>
<dbReference type="InParanoid" id="M4EJF9"/>
<dbReference type="Gramene" id="Bra028925.1">
    <property type="protein sequence ID" value="Bra028925.1-P"/>
    <property type="gene ID" value="Bra028925"/>
</dbReference>
<reference evidence="3 4" key="2">
    <citation type="journal article" date="2018" name="Hortic Res">
        <title>Improved Brassica rapa reference genome by single-molecule sequencing and chromosome conformation capture technologies.</title>
        <authorList>
            <person name="Zhang L."/>
            <person name="Cai X."/>
            <person name="Wu J."/>
            <person name="Liu M."/>
            <person name="Grob S."/>
            <person name="Cheng F."/>
            <person name="Liang J."/>
            <person name="Cai C."/>
            <person name="Liu Z."/>
            <person name="Liu B."/>
            <person name="Wang F."/>
            <person name="Li S."/>
            <person name="Liu F."/>
            <person name="Li X."/>
            <person name="Cheng L."/>
            <person name="Yang W."/>
            <person name="Li M.H."/>
            <person name="Grossniklaus U."/>
            <person name="Zheng H."/>
            <person name="Wang X."/>
        </authorList>
    </citation>
    <scope>NUCLEOTIDE SEQUENCE [LARGE SCALE GENOMIC DNA]</scope>
    <source>
        <strain evidence="3 4">cv. Chiifu-401-42</strain>
    </source>
</reference>
<reference evidence="3" key="3">
    <citation type="submission" date="2023-03" db="UniProtKB">
        <authorList>
            <consortium name="EnsemblPlants"/>
        </authorList>
    </citation>
    <scope>IDENTIFICATION</scope>
    <source>
        <strain evidence="3">cv. Chiifu-401-42</strain>
    </source>
</reference>
<name>M4EJF9_BRACM</name>
<sequence>MDRISPLPDDLILKILSFPPTKVAITTSLLSKRWRDVWKHVPKLEYFAPRASTFIQNFLILHKAPVLKTMHVELAQNHRPTDIEIWLRVAVERGVRKLRFHNNPFGPKEAIRLPGSLYTCQTLVSLTLLYTFIVDVPLTICFPSLKTLRLRAPAMVFLVARNHRQTPKLRVLRFRPIERCFDYVQIQWEQTSSVPQCLISSLKTVEWIDYQGRESEKKTVMYLLKNSGQLKKMAIKALPSTNLGDRYKMLQELSSTQRSSKQCQFFFT</sequence>
<dbReference type="SUPFAM" id="SSF81383">
    <property type="entry name" value="F-box domain"/>
    <property type="match status" value="1"/>
</dbReference>
<dbReference type="InterPro" id="IPR006566">
    <property type="entry name" value="FBD"/>
</dbReference>
<dbReference type="PANTHER" id="PTHR31900">
    <property type="entry name" value="F-BOX/RNI SUPERFAMILY PROTEIN-RELATED"/>
    <property type="match status" value="1"/>
</dbReference>
<dbReference type="EnsemblPlants" id="Bra028925.1">
    <property type="protein sequence ID" value="Bra028925.1-P"/>
    <property type="gene ID" value="Bra028925"/>
</dbReference>
<dbReference type="InterPro" id="IPR001810">
    <property type="entry name" value="F-box_dom"/>
</dbReference>
<dbReference type="CDD" id="cd22160">
    <property type="entry name" value="F-box_AtFBL13-like"/>
    <property type="match status" value="1"/>
</dbReference>
<dbReference type="InterPro" id="IPR032675">
    <property type="entry name" value="LRR_dom_sf"/>
</dbReference>
<dbReference type="PANTHER" id="PTHR31900:SF34">
    <property type="entry name" value="EMB|CAB62440.1-RELATED"/>
    <property type="match status" value="1"/>
</dbReference>
<dbReference type="Pfam" id="PF24758">
    <property type="entry name" value="LRR_At5g56370"/>
    <property type="match status" value="1"/>
</dbReference>
<dbReference type="InterPro" id="IPR036047">
    <property type="entry name" value="F-box-like_dom_sf"/>
</dbReference>
<dbReference type="HOGENOM" id="CLU_010721_1_2_1"/>
<dbReference type="Pfam" id="PF08387">
    <property type="entry name" value="FBD"/>
    <property type="match status" value="1"/>
</dbReference>
<accession>M4EJF9</accession>
<dbReference type="AlphaFoldDB" id="M4EJF9"/>
<evidence type="ECO:0000259" key="1">
    <source>
        <dbReference type="SMART" id="SM00256"/>
    </source>
</evidence>
<dbReference type="OMA" id="FRPIERC"/>
<dbReference type="STRING" id="51351.M4EJF9"/>
<dbReference type="SUPFAM" id="SSF52047">
    <property type="entry name" value="RNI-like"/>
    <property type="match status" value="1"/>
</dbReference>
<dbReference type="SMART" id="SM00579">
    <property type="entry name" value="FBD"/>
    <property type="match status" value="1"/>
</dbReference>
<feature type="domain" description="F-box" evidence="1">
    <location>
        <begin position="7"/>
        <end position="46"/>
    </location>
</feature>
<dbReference type="Gene3D" id="3.80.10.10">
    <property type="entry name" value="Ribonuclease Inhibitor"/>
    <property type="match status" value="1"/>
</dbReference>
<dbReference type="InterPro" id="IPR050232">
    <property type="entry name" value="FBL13/AtMIF1-like"/>
</dbReference>
<dbReference type="Pfam" id="PF00646">
    <property type="entry name" value="F-box"/>
    <property type="match status" value="1"/>
</dbReference>
<evidence type="ECO:0000313" key="3">
    <source>
        <dbReference type="EnsemblPlants" id="Bra028925.1-P"/>
    </source>
</evidence>
<dbReference type="SMART" id="SM00256">
    <property type="entry name" value="FBOX"/>
    <property type="match status" value="1"/>
</dbReference>
<evidence type="ECO:0008006" key="5">
    <source>
        <dbReference type="Google" id="ProtNLM"/>
    </source>
</evidence>
<dbReference type="InterPro" id="IPR053781">
    <property type="entry name" value="F-box_AtFBL13-like"/>
</dbReference>
<protein>
    <recommendedName>
        <fullName evidence="5">F-box domain-containing protein</fullName>
    </recommendedName>
</protein>
<dbReference type="Proteomes" id="UP000011750">
    <property type="component" value="Chromosome A03"/>
</dbReference>
<proteinExistence type="predicted"/>
<keyword evidence="4" id="KW-1185">Reference proteome</keyword>
<organism evidence="3 4">
    <name type="scientific">Brassica campestris</name>
    <name type="common">Field mustard</name>
    <dbReference type="NCBI Taxonomy" id="3711"/>
    <lineage>
        <taxon>Eukaryota</taxon>
        <taxon>Viridiplantae</taxon>
        <taxon>Streptophyta</taxon>
        <taxon>Embryophyta</taxon>
        <taxon>Tracheophyta</taxon>
        <taxon>Spermatophyta</taxon>
        <taxon>Magnoliopsida</taxon>
        <taxon>eudicotyledons</taxon>
        <taxon>Gunneridae</taxon>
        <taxon>Pentapetalae</taxon>
        <taxon>rosids</taxon>
        <taxon>malvids</taxon>
        <taxon>Brassicales</taxon>
        <taxon>Brassicaceae</taxon>
        <taxon>Brassiceae</taxon>
        <taxon>Brassica</taxon>
    </lineage>
</organism>